<keyword evidence="3" id="KW-1185">Reference proteome</keyword>
<organism evidence="2 3">
    <name type="scientific">Clonostachys chloroleuca</name>
    <dbReference type="NCBI Taxonomy" id="1926264"/>
    <lineage>
        <taxon>Eukaryota</taxon>
        <taxon>Fungi</taxon>
        <taxon>Dikarya</taxon>
        <taxon>Ascomycota</taxon>
        <taxon>Pezizomycotina</taxon>
        <taxon>Sordariomycetes</taxon>
        <taxon>Hypocreomycetidae</taxon>
        <taxon>Hypocreales</taxon>
        <taxon>Bionectriaceae</taxon>
        <taxon>Clonostachys</taxon>
    </lineage>
</organism>
<evidence type="ECO:0000313" key="2">
    <source>
        <dbReference type="EMBL" id="CAI6093247.1"/>
    </source>
</evidence>
<reference evidence="2" key="1">
    <citation type="submission" date="2023-01" db="EMBL/GenBank/DDBJ databases">
        <authorList>
            <person name="Piombo E."/>
        </authorList>
    </citation>
    <scope>NUCLEOTIDE SEQUENCE</scope>
</reference>
<dbReference type="Proteomes" id="UP001160390">
    <property type="component" value="Unassembled WGS sequence"/>
</dbReference>
<name>A0AA35M9U9_9HYPO</name>
<proteinExistence type="predicted"/>
<dbReference type="EMBL" id="CABFNP030001245">
    <property type="protein sequence ID" value="CAI6093247.1"/>
    <property type="molecule type" value="Genomic_DNA"/>
</dbReference>
<evidence type="ECO:0000256" key="1">
    <source>
        <dbReference type="SAM" id="MobiDB-lite"/>
    </source>
</evidence>
<accession>A0AA35M9U9</accession>
<comment type="caution">
    <text evidence="2">The sequence shown here is derived from an EMBL/GenBank/DDBJ whole genome shotgun (WGS) entry which is preliminary data.</text>
</comment>
<sequence length="156" mass="17177">MFAGEMTYVRPFTASRNAQVANRGAKSIELTRLDPVHRPSSEAAKHKKLANPRVVDVTVEPVTAENRSPIQTTKQNMQGTKPTDSLDQAPRDEEYTSDQTIDSGIINLANVRCSCPMYHFITDTGICPNWVASNRSICQMCYEGCLGAGIEEDQLG</sequence>
<protein>
    <submittedName>
        <fullName evidence="2">Uncharacterized protein</fullName>
    </submittedName>
</protein>
<feature type="region of interest" description="Disordered" evidence="1">
    <location>
        <begin position="60"/>
        <end position="98"/>
    </location>
</feature>
<dbReference type="AlphaFoldDB" id="A0AA35M9U9"/>
<evidence type="ECO:0000313" key="3">
    <source>
        <dbReference type="Proteomes" id="UP001160390"/>
    </source>
</evidence>
<feature type="compositionally biased region" description="Polar residues" evidence="1">
    <location>
        <begin position="65"/>
        <end position="86"/>
    </location>
</feature>
<gene>
    <name evidence="2" type="ORF">CCHLO57077_00000320</name>
</gene>